<feature type="compositionally biased region" description="Low complexity" evidence="1">
    <location>
        <begin position="328"/>
        <end position="340"/>
    </location>
</feature>
<dbReference type="EMBL" id="HBGD01004120">
    <property type="protein sequence ID" value="CAD9080156.1"/>
    <property type="molecule type" value="Transcribed_RNA"/>
</dbReference>
<feature type="compositionally biased region" description="Low complexity" evidence="1">
    <location>
        <begin position="290"/>
        <end position="301"/>
    </location>
</feature>
<dbReference type="AlphaFoldDB" id="A0A6U0KQJ0"/>
<evidence type="ECO:0000313" key="2">
    <source>
        <dbReference type="EMBL" id="CAD9080156.1"/>
    </source>
</evidence>
<protein>
    <submittedName>
        <fullName evidence="3">Uncharacterized protein</fullName>
    </submittedName>
</protein>
<dbReference type="EMBL" id="HBGD01004121">
    <property type="protein sequence ID" value="CAD9080157.1"/>
    <property type="molecule type" value="Transcribed_RNA"/>
</dbReference>
<gene>
    <name evidence="2" type="ORF">PCOS0759_LOCUS3396</name>
    <name evidence="3" type="ORF">PCOS0759_LOCUS3397</name>
</gene>
<name>A0A6U0KQJ0_9EUKA</name>
<proteinExistence type="predicted"/>
<feature type="region of interest" description="Disordered" evidence="1">
    <location>
        <begin position="18"/>
        <end position="52"/>
    </location>
</feature>
<feature type="compositionally biased region" description="Polar residues" evidence="1">
    <location>
        <begin position="21"/>
        <end position="45"/>
    </location>
</feature>
<organism evidence="3">
    <name type="scientific">Percolomonas cosmopolitus</name>
    <dbReference type="NCBI Taxonomy" id="63605"/>
    <lineage>
        <taxon>Eukaryota</taxon>
        <taxon>Discoba</taxon>
        <taxon>Heterolobosea</taxon>
        <taxon>Tetramitia</taxon>
        <taxon>Eutetramitia</taxon>
        <taxon>Percolomonadidae</taxon>
        <taxon>Percolomonas</taxon>
    </lineage>
</organism>
<feature type="region of interest" description="Disordered" evidence="1">
    <location>
        <begin position="94"/>
        <end position="139"/>
    </location>
</feature>
<sequence length="441" mass="50522">MNLTNPARVELSTMDGPLKYTQKSKQPNNMLLSTTPQKNENYQNEHSVDDSHSEISIEFEFPTELPSKMVPLSETEACEMEQSHSMHHRYVRGPQTDQHQRHMLHSEWSNDNRDATNRNNKRRRSSPLARDASVSQQQHTTLLKQMANHSRRSFSQSPKPVDYACLKLETLMRDTKDPHRVDARDLASNGFLQLKQMQFDNDASYLNEKLDIKRIQFQNAVLNKKDLLERNRKIYTRLNEAAPKVNSGARVASNSTFDLSHQYSIRPNAVELVEIPHEQENPHRNSSDCRSNNRPHSPSNNTKHNYQQLSPNDAYAQYLAHPKRHSLSSKMDSVSSSASPSRRHSTHKSLLSSGLHASPPLPRKSMSFNNASLTPFQRASLEKIAKRRSPNAASIPPVTRRTKNNLKNRGIHMRNFSNNVLLTQAQTNYMSRIGTFDEKMT</sequence>
<accession>A0A6U0KQJ0</accession>
<feature type="region of interest" description="Disordered" evidence="1">
    <location>
        <begin position="279"/>
        <end position="307"/>
    </location>
</feature>
<feature type="compositionally biased region" description="Basic and acidic residues" evidence="1">
    <location>
        <begin position="98"/>
        <end position="116"/>
    </location>
</feature>
<feature type="region of interest" description="Disordered" evidence="1">
    <location>
        <begin position="324"/>
        <end position="369"/>
    </location>
</feature>
<evidence type="ECO:0000313" key="3">
    <source>
        <dbReference type="EMBL" id="CAD9080157.1"/>
    </source>
</evidence>
<evidence type="ECO:0000256" key="1">
    <source>
        <dbReference type="SAM" id="MobiDB-lite"/>
    </source>
</evidence>
<reference evidence="3" key="1">
    <citation type="submission" date="2021-01" db="EMBL/GenBank/DDBJ databases">
        <authorList>
            <person name="Corre E."/>
            <person name="Pelletier E."/>
            <person name="Niang G."/>
            <person name="Scheremetjew M."/>
            <person name="Finn R."/>
            <person name="Kale V."/>
            <person name="Holt S."/>
            <person name="Cochrane G."/>
            <person name="Meng A."/>
            <person name="Brown T."/>
            <person name="Cohen L."/>
        </authorList>
    </citation>
    <scope>NUCLEOTIDE SEQUENCE</scope>
    <source>
        <strain evidence="3">WS</strain>
    </source>
</reference>